<sequence length="306" mass="33881">MNGILALWKPKGMTSHDCVFKARKILQTKKIGHTGTLDPDVEGVLPLCIGQATKVVPYLTDTSKTYMAEITLGTATETEDKSGEVIEEKLVTEPISLQAIEEVLHAFTGEIEQIPPMYSAVKVNGRKLYEYARKGEHVERPVRHVTIHEIVLDKASVSEDGSVFRFTVSCSKGTYIRTLCVDIGKALGYPAHMSSLERIQAGAFRTQDTVTFAKMEEAMEAGSMEQLLQPVTKAIEFMPLIEADEAIELKVRYGQRLSRPAEADLYRVQKADQLLGIYETHPAYPHLLKPKRVFVSGKAGGTDAND</sequence>
<dbReference type="InterPro" id="IPR002501">
    <property type="entry name" value="PsdUridine_synth_N"/>
</dbReference>
<feature type="domain" description="Pseudouridine synthase II N-terminal" evidence="6">
    <location>
        <begin position="23"/>
        <end position="176"/>
    </location>
</feature>
<comment type="caution">
    <text evidence="8">The sequence shown here is derived from an EMBL/GenBank/DDBJ whole genome shotgun (WGS) entry which is preliminary data.</text>
</comment>
<dbReference type="Gene3D" id="3.30.2350.10">
    <property type="entry name" value="Pseudouridine synthase"/>
    <property type="match status" value="1"/>
</dbReference>
<dbReference type="GO" id="GO:0160148">
    <property type="term" value="F:tRNA pseudouridine(55) synthase activity"/>
    <property type="evidence" value="ECO:0007669"/>
    <property type="project" value="UniProtKB-EC"/>
</dbReference>
<gene>
    <name evidence="5" type="primary">truB</name>
    <name evidence="8" type="ORF">CHH64_11385</name>
</gene>
<dbReference type="Proteomes" id="UP000216013">
    <property type="component" value="Unassembled WGS sequence"/>
</dbReference>
<dbReference type="SUPFAM" id="SSF55120">
    <property type="entry name" value="Pseudouridine synthase"/>
    <property type="match status" value="1"/>
</dbReference>
<dbReference type="EC" id="5.4.99.25" evidence="5"/>
<evidence type="ECO:0000256" key="5">
    <source>
        <dbReference type="HAMAP-Rule" id="MF_01080"/>
    </source>
</evidence>
<keyword evidence="3 5" id="KW-0819">tRNA processing</keyword>
<dbReference type="InterPro" id="IPR032819">
    <property type="entry name" value="TruB_C"/>
</dbReference>
<evidence type="ECO:0000256" key="1">
    <source>
        <dbReference type="ARBA" id="ARBA00000385"/>
    </source>
</evidence>
<comment type="similarity">
    <text evidence="2 5">Belongs to the pseudouridine synthase TruB family. Type 1 subfamily.</text>
</comment>
<dbReference type="HAMAP" id="MF_01080">
    <property type="entry name" value="TruB_bact"/>
    <property type="match status" value="1"/>
</dbReference>
<comment type="catalytic activity">
    <reaction evidence="1 5">
        <text>uridine(55) in tRNA = pseudouridine(55) in tRNA</text>
        <dbReference type="Rhea" id="RHEA:42532"/>
        <dbReference type="Rhea" id="RHEA-COMP:10101"/>
        <dbReference type="Rhea" id="RHEA-COMP:10102"/>
        <dbReference type="ChEBI" id="CHEBI:65314"/>
        <dbReference type="ChEBI" id="CHEBI:65315"/>
        <dbReference type="EC" id="5.4.99.25"/>
    </reaction>
</comment>
<dbReference type="PANTHER" id="PTHR13767">
    <property type="entry name" value="TRNA-PSEUDOURIDINE SYNTHASE"/>
    <property type="match status" value="1"/>
</dbReference>
<dbReference type="CDD" id="cd02573">
    <property type="entry name" value="PseudoU_synth_EcTruB"/>
    <property type="match status" value="1"/>
</dbReference>
<evidence type="ECO:0000256" key="3">
    <source>
        <dbReference type="ARBA" id="ARBA00022694"/>
    </source>
</evidence>
<dbReference type="PANTHER" id="PTHR13767:SF2">
    <property type="entry name" value="PSEUDOURIDYLATE SYNTHASE TRUB1"/>
    <property type="match status" value="1"/>
</dbReference>
<keyword evidence="4 5" id="KW-0413">Isomerase</keyword>
<dbReference type="EMBL" id="NPBV01000019">
    <property type="protein sequence ID" value="PAD20917.1"/>
    <property type="molecule type" value="Genomic_DNA"/>
</dbReference>
<evidence type="ECO:0000259" key="7">
    <source>
        <dbReference type="Pfam" id="PF16198"/>
    </source>
</evidence>
<name>A0A268A9X3_9BACI</name>
<dbReference type="GO" id="GO:0031119">
    <property type="term" value="P:tRNA pseudouridine synthesis"/>
    <property type="evidence" value="ECO:0007669"/>
    <property type="project" value="UniProtKB-UniRule"/>
</dbReference>
<dbReference type="Pfam" id="PF16198">
    <property type="entry name" value="TruB_C_2"/>
    <property type="match status" value="1"/>
</dbReference>
<evidence type="ECO:0000313" key="8">
    <source>
        <dbReference type="EMBL" id="PAD20917.1"/>
    </source>
</evidence>
<evidence type="ECO:0000256" key="4">
    <source>
        <dbReference type="ARBA" id="ARBA00023235"/>
    </source>
</evidence>
<organism evidence="8 9">
    <name type="scientific">Terribacillus saccharophilus</name>
    <dbReference type="NCBI Taxonomy" id="361277"/>
    <lineage>
        <taxon>Bacteria</taxon>
        <taxon>Bacillati</taxon>
        <taxon>Bacillota</taxon>
        <taxon>Bacilli</taxon>
        <taxon>Bacillales</taxon>
        <taxon>Bacillaceae</taxon>
        <taxon>Terribacillus</taxon>
    </lineage>
</organism>
<dbReference type="InterPro" id="IPR020103">
    <property type="entry name" value="PsdUridine_synth_cat_dom_sf"/>
</dbReference>
<evidence type="ECO:0000259" key="6">
    <source>
        <dbReference type="Pfam" id="PF01509"/>
    </source>
</evidence>
<reference evidence="8 9" key="1">
    <citation type="submission" date="2017-07" db="EMBL/GenBank/DDBJ databases">
        <title>Isolation and whole genome analysis of endospore-forming bacteria from heroin.</title>
        <authorList>
            <person name="Kalinowski J."/>
            <person name="Ahrens B."/>
            <person name="Al-Dilaimi A."/>
            <person name="Winkler A."/>
            <person name="Wibberg D."/>
            <person name="Schleenbecker U."/>
            <person name="Ruckert C."/>
            <person name="Wolfel R."/>
            <person name="Grass G."/>
        </authorList>
    </citation>
    <scope>NUCLEOTIDE SEQUENCE [LARGE SCALE GENOMIC DNA]</scope>
    <source>
        <strain evidence="8 9">7528</strain>
    </source>
</reference>
<proteinExistence type="inferred from homology"/>
<evidence type="ECO:0000256" key="2">
    <source>
        <dbReference type="ARBA" id="ARBA00005642"/>
    </source>
</evidence>
<feature type="active site" description="Nucleophile" evidence="5">
    <location>
        <position position="38"/>
    </location>
</feature>
<comment type="function">
    <text evidence="5">Responsible for synthesis of pseudouridine from uracil-55 in the psi GC loop of transfer RNAs.</text>
</comment>
<protein>
    <recommendedName>
        <fullName evidence="5">tRNA pseudouridine synthase B</fullName>
        <ecNumber evidence="5">5.4.99.25</ecNumber>
    </recommendedName>
    <alternativeName>
        <fullName evidence="5">tRNA pseudouridine(55) synthase</fullName>
        <shortName evidence="5">Psi55 synthase</shortName>
    </alternativeName>
    <alternativeName>
        <fullName evidence="5">tRNA pseudouridylate synthase</fullName>
    </alternativeName>
    <alternativeName>
        <fullName evidence="5">tRNA-uridine isomerase</fullName>
    </alternativeName>
</protein>
<dbReference type="NCBIfam" id="TIGR00431">
    <property type="entry name" value="TruB"/>
    <property type="match status" value="1"/>
</dbReference>
<feature type="domain" description="tRNA pseudouridylate synthase B C-terminal" evidence="7">
    <location>
        <begin position="177"/>
        <end position="235"/>
    </location>
</feature>
<evidence type="ECO:0000313" key="9">
    <source>
        <dbReference type="Proteomes" id="UP000216013"/>
    </source>
</evidence>
<dbReference type="FunFam" id="3.30.2350.10:FF:000011">
    <property type="entry name" value="tRNA pseudouridine synthase B"/>
    <property type="match status" value="1"/>
</dbReference>
<dbReference type="InterPro" id="IPR014780">
    <property type="entry name" value="tRNA_psdUridine_synth_TruB"/>
</dbReference>
<dbReference type="AlphaFoldDB" id="A0A268A9X3"/>
<dbReference type="Pfam" id="PF01509">
    <property type="entry name" value="TruB_N"/>
    <property type="match status" value="1"/>
</dbReference>
<accession>A0A268A9X3</accession>
<dbReference type="GO" id="GO:1990481">
    <property type="term" value="P:mRNA pseudouridine synthesis"/>
    <property type="evidence" value="ECO:0007669"/>
    <property type="project" value="TreeGrafter"/>
</dbReference>
<dbReference type="GO" id="GO:0003723">
    <property type="term" value="F:RNA binding"/>
    <property type="evidence" value="ECO:0007669"/>
    <property type="project" value="InterPro"/>
</dbReference>